<organism evidence="1 2">
    <name type="scientific">Scophthalmus maximus</name>
    <name type="common">Turbot</name>
    <name type="synonym">Psetta maxima</name>
    <dbReference type="NCBI Taxonomy" id="52904"/>
    <lineage>
        <taxon>Eukaryota</taxon>
        <taxon>Metazoa</taxon>
        <taxon>Chordata</taxon>
        <taxon>Craniata</taxon>
        <taxon>Vertebrata</taxon>
        <taxon>Euteleostomi</taxon>
        <taxon>Actinopterygii</taxon>
        <taxon>Neopterygii</taxon>
        <taxon>Teleostei</taxon>
        <taxon>Neoteleostei</taxon>
        <taxon>Acanthomorphata</taxon>
        <taxon>Carangaria</taxon>
        <taxon>Pleuronectiformes</taxon>
        <taxon>Pleuronectoidei</taxon>
        <taxon>Scophthalmidae</taxon>
        <taxon>Scophthalmus</taxon>
    </lineage>
</organism>
<sequence length="147" mass="16805">MPACWRRAVVPRKTKRLAAYLEVYKFPLNGTVPLLLTLRVLGCFQKIQTEYYKYYTYLFIFLSQHSHCRAGTSGRPVDYFAEHKTGRIPLKQAEAFMSVVFLCMLKLCKVKKPKVGGEGSSSPRQETLKILTLLKRLVSRPDDASVT</sequence>
<evidence type="ECO:0000313" key="1">
    <source>
        <dbReference type="EMBL" id="KAF0023851.1"/>
    </source>
</evidence>
<dbReference type="EMBL" id="VEVO01000022">
    <property type="protein sequence ID" value="KAF0023851.1"/>
    <property type="molecule type" value="Genomic_DNA"/>
</dbReference>
<accession>A0A6A4RXQ3</accession>
<reference evidence="1 2" key="1">
    <citation type="submission" date="2019-06" db="EMBL/GenBank/DDBJ databases">
        <title>Draft genomes of female and male turbot (Scophthalmus maximus).</title>
        <authorList>
            <person name="Xu H."/>
            <person name="Xu X.-W."/>
            <person name="Shao C."/>
            <person name="Chen S."/>
        </authorList>
    </citation>
    <scope>NUCLEOTIDE SEQUENCE [LARGE SCALE GENOMIC DNA]</scope>
    <source>
        <strain evidence="1">Ysfricsl-2016a</strain>
        <tissue evidence="1">Blood</tissue>
    </source>
</reference>
<evidence type="ECO:0000313" key="2">
    <source>
        <dbReference type="Proteomes" id="UP000438429"/>
    </source>
</evidence>
<comment type="caution">
    <text evidence="1">The sequence shown here is derived from an EMBL/GenBank/DDBJ whole genome shotgun (WGS) entry which is preliminary data.</text>
</comment>
<protein>
    <submittedName>
        <fullName evidence="1">Uncharacterized protein</fullName>
    </submittedName>
</protein>
<dbReference type="AlphaFoldDB" id="A0A6A4RXQ3"/>
<name>A0A6A4RXQ3_SCOMX</name>
<proteinExistence type="predicted"/>
<dbReference type="Proteomes" id="UP000438429">
    <property type="component" value="Unassembled WGS sequence"/>
</dbReference>
<gene>
    <name evidence="1" type="ORF">F2P81_024481</name>
</gene>